<evidence type="ECO:0000256" key="6">
    <source>
        <dbReference type="ARBA" id="ARBA00022840"/>
    </source>
</evidence>
<comment type="subcellular location">
    <subcellularLocation>
        <location evidence="1">Cell membrane</location>
        <topology evidence="1">Multi-pass membrane protein</topology>
    </subcellularLocation>
</comment>
<dbReference type="InterPro" id="IPR027417">
    <property type="entry name" value="P-loop_NTPase"/>
</dbReference>
<evidence type="ECO:0000256" key="8">
    <source>
        <dbReference type="ARBA" id="ARBA00023136"/>
    </source>
</evidence>
<dbReference type="PROSITE" id="PS50893">
    <property type="entry name" value="ABC_TRANSPORTER_2"/>
    <property type="match status" value="1"/>
</dbReference>
<dbReference type="GO" id="GO:0140359">
    <property type="term" value="F:ABC-type transporter activity"/>
    <property type="evidence" value="ECO:0007669"/>
    <property type="project" value="InterPro"/>
</dbReference>
<comment type="caution">
    <text evidence="12">The sequence shown here is derived from an EMBL/GenBank/DDBJ whole genome shotgun (WGS) entry which is preliminary data.</text>
</comment>
<dbReference type="PANTHER" id="PTHR24221">
    <property type="entry name" value="ATP-BINDING CASSETTE SUB-FAMILY B"/>
    <property type="match status" value="1"/>
</dbReference>
<dbReference type="Gene3D" id="3.40.50.300">
    <property type="entry name" value="P-loop containing nucleotide triphosphate hydrolases"/>
    <property type="match status" value="1"/>
</dbReference>
<evidence type="ECO:0000256" key="4">
    <source>
        <dbReference type="ARBA" id="ARBA00022692"/>
    </source>
</evidence>
<keyword evidence="7 9" id="KW-1133">Transmembrane helix</keyword>
<dbReference type="SUPFAM" id="SSF52540">
    <property type="entry name" value="P-loop containing nucleoside triphosphate hydrolases"/>
    <property type="match status" value="1"/>
</dbReference>
<dbReference type="InterPro" id="IPR036640">
    <property type="entry name" value="ABC1_TM_sf"/>
</dbReference>
<sequence length="593" mass="61754">MTALFDLLRLAGPERRSLILSLVLRLAEGLLLMVPLSMAVWIAAALLDPAHVPPLPELPGLPGLPPAVVAAGILGTAALLQLAVAGAAGKTGTLTGYAMTARLRRDCLLRLRSRPPAAADGGGPDPASVLMTDIARLEVFPGILLPKMVQGILFPLAAIAGAMVADPVLGLPLLVAALLLGPALLLAARLQRQAGERLSDAGADLNSRLIEMLHGMPVLKAFALTTRHLHRAHQAMEQMRDAGKALTARYVVAAICVPVLVAGAGSATIGMATHRLIAGDLSSGPFLLFLFLTLRLFGPVIELVEFSALLQQMSISARRLSGLLETTATTGPAPTGTLPAPDSPPEVTFRAVSLTHTDGTAALRQVSFTAPAGGLTALVGHTGAGKTTVALLAAGHLSPTGGQILLDGQDLSALPPGALPHRVGMMPQHVTLFSLSVGDNIRLGRPSASQEEIETAARRARCHDLILSLPQGYDTVLSNGGAALSGGERQRLALARLFLQDCPVMILDEATSALDVENERLVQDALSDLAQGRTLIVIAHRLWTVRHADRIVVLDQGRVDSCGTHAGLLATSPVYSGLWSALSAAPGWHRPPA</sequence>
<keyword evidence="2" id="KW-0813">Transport</keyword>
<keyword evidence="3" id="KW-1003">Cell membrane</keyword>
<evidence type="ECO:0000256" key="2">
    <source>
        <dbReference type="ARBA" id="ARBA00022448"/>
    </source>
</evidence>
<dbReference type="Pfam" id="PF00005">
    <property type="entry name" value="ABC_tran"/>
    <property type="match status" value="1"/>
</dbReference>
<dbReference type="Proteomes" id="UP000544872">
    <property type="component" value="Unassembled WGS sequence"/>
</dbReference>
<dbReference type="PANTHER" id="PTHR24221:SF654">
    <property type="entry name" value="ATP-BINDING CASSETTE SUB-FAMILY B MEMBER 6"/>
    <property type="match status" value="1"/>
</dbReference>
<dbReference type="GO" id="GO:0016887">
    <property type="term" value="F:ATP hydrolysis activity"/>
    <property type="evidence" value="ECO:0007669"/>
    <property type="project" value="InterPro"/>
</dbReference>
<reference evidence="12 13" key="1">
    <citation type="submission" date="2020-08" db="EMBL/GenBank/DDBJ databases">
        <title>Genomic Encyclopedia of Type Strains, Phase IV (KMG-IV): sequencing the most valuable type-strain genomes for metagenomic binning, comparative biology and taxonomic classification.</title>
        <authorList>
            <person name="Goeker M."/>
        </authorList>
    </citation>
    <scope>NUCLEOTIDE SEQUENCE [LARGE SCALE GENOMIC DNA]</scope>
    <source>
        <strain evidence="12 13">DSM 11590</strain>
    </source>
</reference>
<feature type="domain" description="ABC transmembrane type-1" evidence="11">
    <location>
        <begin position="26"/>
        <end position="312"/>
    </location>
</feature>
<dbReference type="InterPro" id="IPR003439">
    <property type="entry name" value="ABC_transporter-like_ATP-bd"/>
</dbReference>
<dbReference type="PROSITE" id="PS50929">
    <property type="entry name" value="ABC_TM1F"/>
    <property type="match status" value="1"/>
</dbReference>
<dbReference type="InterPro" id="IPR003593">
    <property type="entry name" value="AAA+_ATPase"/>
</dbReference>
<evidence type="ECO:0000259" key="11">
    <source>
        <dbReference type="PROSITE" id="PS50929"/>
    </source>
</evidence>
<feature type="transmembrane region" description="Helical" evidence="9">
    <location>
        <begin position="169"/>
        <end position="188"/>
    </location>
</feature>
<evidence type="ECO:0000313" key="13">
    <source>
        <dbReference type="Proteomes" id="UP000544872"/>
    </source>
</evidence>
<dbReference type="RefSeq" id="WP_184264549.1">
    <property type="nucleotide sequence ID" value="NZ_JACIIX010000012.1"/>
</dbReference>
<dbReference type="FunFam" id="3.40.50.300:FF:000221">
    <property type="entry name" value="Multidrug ABC transporter ATP-binding protein"/>
    <property type="match status" value="1"/>
</dbReference>
<feature type="transmembrane region" description="Helical" evidence="9">
    <location>
        <begin position="144"/>
        <end position="163"/>
    </location>
</feature>
<feature type="domain" description="ABC transporter" evidence="10">
    <location>
        <begin position="347"/>
        <end position="581"/>
    </location>
</feature>
<accession>A0A7W9ZHM1</accession>
<evidence type="ECO:0000256" key="3">
    <source>
        <dbReference type="ARBA" id="ARBA00022475"/>
    </source>
</evidence>
<proteinExistence type="predicted"/>
<protein>
    <submittedName>
        <fullName evidence="12">ABC-type multidrug transport system fused ATPase/permease subunit</fullName>
    </submittedName>
</protein>
<dbReference type="AlphaFoldDB" id="A0A7W9ZHM1"/>
<dbReference type="SUPFAM" id="SSF90123">
    <property type="entry name" value="ABC transporter transmembrane region"/>
    <property type="match status" value="1"/>
</dbReference>
<evidence type="ECO:0000259" key="10">
    <source>
        <dbReference type="PROSITE" id="PS50893"/>
    </source>
</evidence>
<keyword evidence="6" id="KW-0067">ATP-binding</keyword>
<feature type="transmembrane region" description="Helical" evidence="9">
    <location>
        <begin position="22"/>
        <end position="47"/>
    </location>
</feature>
<feature type="transmembrane region" description="Helical" evidence="9">
    <location>
        <begin position="250"/>
        <end position="274"/>
    </location>
</feature>
<evidence type="ECO:0000256" key="9">
    <source>
        <dbReference type="SAM" id="Phobius"/>
    </source>
</evidence>
<organism evidence="12 13">
    <name type="scientific">Novispirillum itersonii</name>
    <name type="common">Aquaspirillum itersonii</name>
    <dbReference type="NCBI Taxonomy" id="189"/>
    <lineage>
        <taxon>Bacteria</taxon>
        <taxon>Pseudomonadati</taxon>
        <taxon>Pseudomonadota</taxon>
        <taxon>Alphaproteobacteria</taxon>
        <taxon>Rhodospirillales</taxon>
        <taxon>Novispirillaceae</taxon>
        <taxon>Novispirillum</taxon>
    </lineage>
</organism>
<feature type="transmembrane region" description="Helical" evidence="9">
    <location>
        <begin position="286"/>
        <end position="310"/>
    </location>
</feature>
<dbReference type="InterPro" id="IPR017871">
    <property type="entry name" value="ABC_transporter-like_CS"/>
</dbReference>
<keyword evidence="4 9" id="KW-0812">Transmembrane</keyword>
<feature type="transmembrane region" description="Helical" evidence="9">
    <location>
        <begin position="67"/>
        <end position="89"/>
    </location>
</feature>
<evidence type="ECO:0000256" key="1">
    <source>
        <dbReference type="ARBA" id="ARBA00004651"/>
    </source>
</evidence>
<dbReference type="Pfam" id="PF00664">
    <property type="entry name" value="ABC_membrane"/>
    <property type="match status" value="1"/>
</dbReference>
<evidence type="ECO:0000313" key="12">
    <source>
        <dbReference type="EMBL" id="MBB6211615.1"/>
    </source>
</evidence>
<dbReference type="SMART" id="SM00382">
    <property type="entry name" value="AAA"/>
    <property type="match status" value="1"/>
</dbReference>
<keyword evidence="8 9" id="KW-0472">Membrane</keyword>
<evidence type="ECO:0000256" key="5">
    <source>
        <dbReference type="ARBA" id="ARBA00022741"/>
    </source>
</evidence>
<dbReference type="GO" id="GO:0005886">
    <property type="term" value="C:plasma membrane"/>
    <property type="evidence" value="ECO:0007669"/>
    <property type="project" value="UniProtKB-SubCell"/>
</dbReference>
<keyword evidence="13" id="KW-1185">Reference proteome</keyword>
<dbReference type="InterPro" id="IPR039421">
    <property type="entry name" value="Type_1_exporter"/>
</dbReference>
<dbReference type="GO" id="GO:0005524">
    <property type="term" value="F:ATP binding"/>
    <property type="evidence" value="ECO:0007669"/>
    <property type="project" value="UniProtKB-KW"/>
</dbReference>
<dbReference type="EMBL" id="JACIIX010000012">
    <property type="protein sequence ID" value="MBB6211615.1"/>
    <property type="molecule type" value="Genomic_DNA"/>
</dbReference>
<name>A0A7W9ZHM1_NOVIT</name>
<dbReference type="InterPro" id="IPR011527">
    <property type="entry name" value="ABC1_TM_dom"/>
</dbReference>
<evidence type="ECO:0000256" key="7">
    <source>
        <dbReference type="ARBA" id="ARBA00022989"/>
    </source>
</evidence>
<dbReference type="Gene3D" id="1.20.1560.10">
    <property type="entry name" value="ABC transporter type 1, transmembrane domain"/>
    <property type="match status" value="1"/>
</dbReference>
<gene>
    <name evidence="12" type="ORF">FHS48_003056</name>
</gene>
<dbReference type="PROSITE" id="PS00211">
    <property type="entry name" value="ABC_TRANSPORTER_1"/>
    <property type="match status" value="1"/>
</dbReference>
<keyword evidence="5" id="KW-0547">Nucleotide-binding</keyword>